<keyword evidence="3" id="KW-1185">Reference proteome</keyword>
<evidence type="ECO:0000256" key="1">
    <source>
        <dbReference type="SAM" id="MobiDB-lite"/>
    </source>
</evidence>
<dbReference type="AlphaFoldDB" id="A0AAV3PN07"/>
<dbReference type="Proteomes" id="UP001454036">
    <property type="component" value="Unassembled WGS sequence"/>
</dbReference>
<feature type="compositionally biased region" description="Polar residues" evidence="1">
    <location>
        <begin position="1"/>
        <end position="23"/>
    </location>
</feature>
<proteinExistence type="predicted"/>
<reference evidence="2 3" key="1">
    <citation type="submission" date="2024-01" db="EMBL/GenBank/DDBJ databases">
        <title>The complete chloroplast genome sequence of Lithospermum erythrorhizon: insights into the phylogenetic relationship among Boraginaceae species and the maternal lineages of purple gromwells.</title>
        <authorList>
            <person name="Okada T."/>
            <person name="Watanabe K."/>
        </authorList>
    </citation>
    <scope>NUCLEOTIDE SEQUENCE [LARGE SCALE GENOMIC DNA]</scope>
</reference>
<sequence>MAPSVGNANQLPKNQNTCATPTTEPRVHVDTPGPSQRRLVIPPMMPTNQYPMEDIREEVQRRIRLAREREIPRQVDQILERDRLFREERDRLDEEATRAEQKHRARESYHTRTISYRPSVVHQTAPPADANAVLLQELLMAQKREFDEFKQTVLASLPGRASRTVPQIVMSFTTRLNAVPIPTGFILPQFT</sequence>
<gene>
    <name evidence="2" type="ORF">LIER_11016</name>
</gene>
<organism evidence="2 3">
    <name type="scientific">Lithospermum erythrorhizon</name>
    <name type="common">Purple gromwell</name>
    <name type="synonym">Lithospermum officinale var. erythrorhizon</name>
    <dbReference type="NCBI Taxonomy" id="34254"/>
    <lineage>
        <taxon>Eukaryota</taxon>
        <taxon>Viridiplantae</taxon>
        <taxon>Streptophyta</taxon>
        <taxon>Embryophyta</taxon>
        <taxon>Tracheophyta</taxon>
        <taxon>Spermatophyta</taxon>
        <taxon>Magnoliopsida</taxon>
        <taxon>eudicotyledons</taxon>
        <taxon>Gunneridae</taxon>
        <taxon>Pentapetalae</taxon>
        <taxon>asterids</taxon>
        <taxon>lamiids</taxon>
        <taxon>Boraginales</taxon>
        <taxon>Boraginaceae</taxon>
        <taxon>Boraginoideae</taxon>
        <taxon>Lithospermeae</taxon>
        <taxon>Lithospermum</taxon>
    </lineage>
</organism>
<evidence type="ECO:0000313" key="2">
    <source>
        <dbReference type="EMBL" id="GAA0152566.1"/>
    </source>
</evidence>
<comment type="caution">
    <text evidence="2">The sequence shown here is derived from an EMBL/GenBank/DDBJ whole genome shotgun (WGS) entry which is preliminary data.</text>
</comment>
<accession>A0AAV3PN07</accession>
<name>A0AAV3PN07_LITER</name>
<protein>
    <submittedName>
        <fullName evidence="2">Uncharacterized protein</fullName>
    </submittedName>
</protein>
<dbReference type="EMBL" id="BAABME010002008">
    <property type="protein sequence ID" value="GAA0152566.1"/>
    <property type="molecule type" value="Genomic_DNA"/>
</dbReference>
<evidence type="ECO:0000313" key="3">
    <source>
        <dbReference type="Proteomes" id="UP001454036"/>
    </source>
</evidence>
<feature type="region of interest" description="Disordered" evidence="1">
    <location>
        <begin position="1"/>
        <end position="49"/>
    </location>
</feature>